<dbReference type="GO" id="GO:0000166">
    <property type="term" value="F:nucleotide binding"/>
    <property type="evidence" value="ECO:0007669"/>
    <property type="project" value="InterPro"/>
</dbReference>
<keyword evidence="4" id="KW-1185">Reference proteome</keyword>
<evidence type="ECO:0000259" key="1">
    <source>
        <dbReference type="Pfam" id="PF01408"/>
    </source>
</evidence>
<dbReference type="EMBL" id="FNVS01000005">
    <property type="protein sequence ID" value="SEF69992.1"/>
    <property type="molecule type" value="Genomic_DNA"/>
</dbReference>
<evidence type="ECO:0000313" key="3">
    <source>
        <dbReference type="EMBL" id="SEF69992.1"/>
    </source>
</evidence>
<dbReference type="InterPro" id="IPR006311">
    <property type="entry name" value="TAT_signal"/>
</dbReference>
<name>A0A8G2F292_9BACT</name>
<reference evidence="3 4" key="1">
    <citation type="submission" date="2016-10" db="EMBL/GenBank/DDBJ databases">
        <authorList>
            <person name="Varghese N."/>
            <person name="Submissions S."/>
        </authorList>
    </citation>
    <scope>NUCLEOTIDE SEQUENCE [LARGE SCALE GENOMIC DNA]</scope>
    <source>
        <strain evidence="3 4">DSM 29073</strain>
    </source>
</reference>
<evidence type="ECO:0000313" key="4">
    <source>
        <dbReference type="Proteomes" id="UP000236725"/>
    </source>
</evidence>
<dbReference type="Pfam" id="PF19051">
    <property type="entry name" value="GFO_IDH_MocA_C2"/>
    <property type="match status" value="1"/>
</dbReference>
<sequence>MKSTDISRRLFLKQTLALSATAVIPSIWTPAKGRTLPTSPFVSANDRVNIAFIGIGNRGGEIAKELYNTGLCNVVALCDVDMGAPHTQEIISMFPDAPRFQDFRKMFDKMADKIDAVTVGVPDHAHFPITIEAMAHGKHVYVEKPMARTFNEVELMMKAEKRFGVVTQMGNQGHSEANYFQFKAWQEAGIIKDVTAITAHMNNPRRWHGWDPKITHFPVAEPIPSTLDWDTWLGVVKHHDYNHDFHLGQWRCWYDFGMGALGDWGAHILDTAHQFLDLGLPTEINPIYLKDHNPFFFPMSSTILFKFPERGTMPAVDVTWYDGLDNIPAVPEGYGVSELDPNIPTVAGGKIQPAKLNPGKEIYTKTLTFKGGSHSSTLSIIPEEKAKEMEPRLPEVPQSPSNHYANFLLACQGKEKTRSPFSVAGPLSQVFCLGVLSQQLGEKLIFDRETKQISNNKLANQMLVGEPPRKGWEEYYKIS</sequence>
<dbReference type="RefSeq" id="WP_103982810.1">
    <property type="nucleotide sequence ID" value="NZ_FNVS01000005.1"/>
</dbReference>
<dbReference type="Pfam" id="PF01408">
    <property type="entry name" value="GFO_IDH_MocA"/>
    <property type="match status" value="1"/>
</dbReference>
<gene>
    <name evidence="3" type="ORF">SAMN05444001_10527</name>
</gene>
<dbReference type="SUPFAM" id="SSF51735">
    <property type="entry name" value="NAD(P)-binding Rossmann-fold domains"/>
    <property type="match status" value="1"/>
</dbReference>
<dbReference type="InterPro" id="IPR036291">
    <property type="entry name" value="NAD(P)-bd_dom_sf"/>
</dbReference>
<dbReference type="InterPro" id="IPR050463">
    <property type="entry name" value="Gfo/Idh/MocA_oxidrdct_glycsds"/>
</dbReference>
<evidence type="ECO:0000259" key="2">
    <source>
        <dbReference type="Pfam" id="PF19051"/>
    </source>
</evidence>
<dbReference type="SUPFAM" id="SSF55347">
    <property type="entry name" value="Glyceraldehyde-3-phosphate dehydrogenase-like, C-terminal domain"/>
    <property type="match status" value="1"/>
</dbReference>
<feature type="domain" description="Gfo/Idh/MocA-like oxidoreductase N-terminal" evidence="1">
    <location>
        <begin position="48"/>
        <end position="170"/>
    </location>
</feature>
<accession>A0A8G2F292</accession>
<dbReference type="AlphaFoldDB" id="A0A8G2F292"/>
<dbReference type="PROSITE" id="PS51318">
    <property type="entry name" value="TAT"/>
    <property type="match status" value="1"/>
</dbReference>
<organism evidence="3 4">
    <name type="scientific">Parabacteroides chinchillae</name>
    <dbReference type="NCBI Taxonomy" id="871327"/>
    <lineage>
        <taxon>Bacteria</taxon>
        <taxon>Pseudomonadati</taxon>
        <taxon>Bacteroidota</taxon>
        <taxon>Bacteroidia</taxon>
        <taxon>Bacteroidales</taxon>
        <taxon>Tannerellaceae</taxon>
        <taxon>Parabacteroides</taxon>
    </lineage>
</organism>
<dbReference type="PANTHER" id="PTHR43818">
    <property type="entry name" value="BCDNA.GH03377"/>
    <property type="match status" value="1"/>
</dbReference>
<proteinExistence type="predicted"/>
<dbReference type="PANTHER" id="PTHR43818:SF3">
    <property type="entry name" value="OXIDOREDUCTASE-RELATED"/>
    <property type="match status" value="1"/>
</dbReference>
<dbReference type="Gene3D" id="3.40.50.720">
    <property type="entry name" value="NAD(P)-binding Rossmann-like Domain"/>
    <property type="match status" value="1"/>
</dbReference>
<dbReference type="InterPro" id="IPR000683">
    <property type="entry name" value="Gfo/Idh/MocA-like_OxRdtase_N"/>
</dbReference>
<feature type="domain" description="Gfo/Idh/MocA-like oxidoreductase bacterial type C-terminal" evidence="2">
    <location>
        <begin position="220"/>
        <end position="277"/>
    </location>
</feature>
<dbReference type="InterPro" id="IPR043906">
    <property type="entry name" value="Gfo/Idh/MocA_OxRdtase_bact_C"/>
</dbReference>
<protein>
    <submittedName>
        <fullName evidence="3">Oxidoreductase family, NAD-binding Rossmann fold</fullName>
    </submittedName>
</protein>
<comment type="caution">
    <text evidence="3">The sequence shown here is derived from an EMBL/GenBank/DDBJ whole genome shotgun (WGS) entry which is preliminary data.</text>
</comment>
<dbReference type="Proteomes" id="UP000236725">
    <property type="component" value="Unassembled WGS sequence"/>
</dbReference>